<evidence type="ECO:0000259" key="4">
    <source>
        <dbReference type="PROSITE" id="PS50110"/>
    </source>
</evidence>
<dbReference type="Proteomes" id="UP001302652">
    <property type="component" value="Chromosome 2"/>
</dbReference>
<feature type="domain" description="Response regulatory" evidence="4">
    <location>
        <begin position="49"/>
        <end position="160"/>
    </location>
</feature>
<keyword evidence="6" id="KW-1185">Reference proteome</keyword>
<dbReference type="RefSeq" id="WP_317019627.1">
    <property type="nucleotide sequence ID" value="NZ_CP136512.1"/>
</dbReference>
<dbReference type="InterPro" id="IPR011006">
    <property type="entry name" value="CheY-like_superfamily"/>
</dbReference>
<dbReference type="Pfam" id="PF00072">
    <property type="entry name" value="Response_reg"/>
    <property type="match status" value="1"/>
</dbReference>
<dbReference type="SMART" id="SM00448">
    <property type="entry name" value="REC"/>
    <property type="match status" value="1"/>
</dbReference>
<dbReference type="PANTHER" id="PTHR44591">
    <property type="entry name" value="STRESS RESPONSE REGULATOR PROTEIN 1"/>
    <property type="match status" value="1"/>
</dbReference>
<protein>
    <submittedName>
        <fullName evidence="5">Response regulator</fullName>
    </submittedName>
</protein>
<dbReference type="Gene3D" id="3.40.50.2300">
    <property type="match status" value="1"/>
</dbReference>
<evidence type="ECO:0000256" key="2">
    <source>
        <dbReference type="ARBA" id="ARBA00023012"/>
    </source>
</evidence>
<evidence type="ECO:0000313" key="6">
    <source>
        <dbReference type="Proteomes" id="UP001302652"/>
    </source>
</evidence>
<dbReference type="PANTHER" id="PTHR44591:SF14">
    <property type="entry name" value="PROTEIN PILG"/>
    <property type="match status" value="1"/>
</dbReference>
<evidence type="ECO:0000256" key="3">
    <source>
        <dbReference type="PROSITE-ProRule" id="PRU00169"/>
    </source>
</evidence>
<keyword evidence="1 3" id="KW-0597">Phosphoprotein</keyword>
<evidence type="ECO:0000256" key="1">
    <source>
        <dbReference type="ARBA" id="ARBA00022553"/>
    </source>
</evidence>
<accession>A0ABZ0EIJ5</accession>
<organism evidence="5 6">
    <name type="scientific">Paraburkholderia kirstenboschensis</name>
    <dbReference type="NCBI Taxonomy" id="1245436"/>
    <lineage>
        <taxon>Bacteria</taxon>
        <taxon>Pseudomonadati</taxon>
        <taxon>Pseudomonadota</taxon>
        <taxon>Betaproteobacteria</taxon>
        <taxon>Burkholderiales</taxon>
        <taxon>Burkholderiaceae</taxon>
        <taxon>Paraburkholderia</taxon>
    </lineage>
</organism>
<dbReference type="InterPro" id="IPR001789">
    <property type="entry name" value="Sig_transdc_resp-reg_receiver"/>
</dbReference>
<gene>
    <name evidence="5" type="ORF">RW095_14495</name>
</gene>
<evidence type="ECO:0000313" key="5">
    <source>
        <dbReference type="EMBL" id="WOD17043.1"/>
    </source>
</evidence>
<keyword evidence="2" id="KW-0902">Two-component regulatory system</keyword>
<proteinExistence type="predicted"/>
<dbReference type="SUPFAM" id="SSF52172">
    <property type="entry name" value="CheY-like"/>
    <property type="match status" value="1"/>
</dbReference>
<dbReference type="EMBL" id="CP136512">
    <property type="protein sequence ID" value="WOD17043.1"/>
    <property type="molecule type" value="Genomic_DNA"/>
</dbReference>
<dbReference type="PROSITE" id="PS50110">
    <property type="entry name" value="RESPONSE_REGULATORY"/>
    <property type="match status" value="1"/>
</dbReference>
<reference evidence="5 6" key="1">
    <citation type="submission" date="2023-10" db="EMBL/GenBank/DDBJ databases">
        <title>Surface-active antibiotics is a multifunctional adaptation for post-fire microbes.</title>
        <authorList>
            <person name="Liu M.D."/>
            <person name="Du Y."/>
            <person name="Koupaei S.K."/>
            <person name="Kim N.R."/>
            <person name="Zhang W."/>
            <person name="Traxler M.F."/>
        </authorList>
    </citation>
    <scope>NUCLEOTIDE SEQUENCE [LARGE SCALE GENOMIC DNA]</scope>
    <source>
        <strain evidence="5 6">F3</strain>
    </source>
</reference>
<name>A0ABZ0EIJ5_9BURK</name>
<sequence length="207" mass="22173">MVTALAVMTAQAPQVSGHSTSAMCASDEITVAGKQRSENPSLWGRAMVTVLLVDDDMNLLKALEILVCGEGYEVMTASNGREALQAARRRRPDIVVSDFMMPVMDGPALIGALEAEPAFATIPVLLNSALATPPPHLRVSAFLRKPFAASRLLELLRLHSPQVTVGSSPSPVTSIRQQWKAYLTREASPEAECLTVRFAHLATGGPK</sequence>
<feature type="modified residue" description="4-aspartylphosphate" evidence="3">
    <location>
        <position position="98"/>
    </location>
</feature>
<dbReference type="InterPro" id="IPR050595">
    <property type="entry name" value="Bact_response_regulator"/>
</dbReference>